<protein>
    <submittedName>
        <fullName evidence="1">Uncharacterized protein</fullName>
    </submittedName>
</protein>
<sequence length="846" mass="92945">MGGSDGTIVDGVGTLTYQRAIDIARNTEGELDPTVHEYLEGAVIEIWNRINEQKDSYILSRDEFAVFNYYIRRFEGDPVAEQAVDRYWRNTAESPTTRITYQQAMSFLPASRGMLDVLLDSETADRQSPKQPDDKRIALSSDGPTKKSGQYVGKGPLAVRPLVGLSIQARLIKAAPVALGIVILTLLFSDLISACVVDGFTELRAFACSTSHYARLVASPLLEVFELYPPVLTVTPDGVLEITDGSANATVKIIDNDRPTCQDVLATHSFAFSYGKPFVGQYTPPPCSFNRVTWNLTVVSAGRQFDRLGAVYLGDIEVWRTSTAEPTIQGIGWTYLKDMTSYLVLFKSDQKIIFDLGNLVNDVYTAPFNVTLTAAYFSAADSISPADLIVPISARKSVDNMPSAFQVPPNIASTDLTLSRNIKRAVFTIAATGQGEEEFWWSNVLQSDINTFPQYPLYGYSPFREVQLYIDGMLAGVTLPFPIIFTGGVVPGLWRPIVGIDAFDLKEDEIDITPWLPLLCDGKSHNFAIRISGLIDNGNGIAMLSEVTGSYWLVTGKVFIWLDEEGHATTGDGPYRETPAPSVEVSSSIISNSNGTNGTLVYQVDVQRNLSIYSTIQLKHGTEAALWRQSLSYFNLGNFSDGADMEKTEQRIRGSDLSSSGYSREYDYPLYVESTYSELADNFTIEATVNLTKGVSTCGQPVFPHGLESILAAEAMQGRYARSRLLTSQNGKATYLANQTSQKSFSFGTTEQDFGLYGVYMDTPEDMESRIVPAGDRALFHRYAKAVNGTVTQDEETLLDRQIGHAAGPHSPGRGEELLLSSVPGRGSKLRELVAPHARPKGRRTL</sequence>
<evidence type="ECO:0000313" key="1">
    <source>
        <dbReference type="EMBL" id="KAK3714157.1"/>
    </source>
</evidence>
<name>A0ACC3NCG7_9PEZI</name>
<keyword evidence="2" id="KW-1185">Reference proteome</keyword>
<gene>
    <name evidence="1" type="ORF">LTR37_007959</name>
</gene>
<accession>A0ACC3NCG7</accession>
<comment type="caution">
    <text evidence="1">The sequence shown here is derived from an EMBL/GenBank/DDBJ whole genome shotgun (WGS) entry which is preliminary data.</text>
</comment>
<organism evidence="1 2">
    <name type="scientific">Vermiconidia calcicola</name>
    <dbReference type="NCBI Taxonomy" id="1690605"/>
    <lineage>
        <taxon>Eukaryota</taxon>
        <taxon>Fungi</taxon>
        <taxon>Dikarya</taxon>
        <taxon>Ascomycota</taxon>
        <taxon>Pezizomycotina</taxon>
        <taxon>Dothideomycetes</taxon>
        <taxon>Dothideomycetidae</taxon>
        <taxon>Mycosphaerellales</taxon>
        <taxon>Extremaceae</taxon>
        <taxon>Vermiconidia</taxon>
    </lineage>
</organism>
<evidence type="ECO:0000313" key="2">
    <source>
        <dbReference type="Proteomes" id="UP001281147"/>
    </source>
</evidence>
<dbReference type="Proteomes" id="UP001281147">
    <property type="component" value="Unassembled WGS sequence"/>
</dbReference>
<proteinExistence type="predicted"/>
<dbReference type="EMBL" id="JAUTXU010000057">
    <property type="protein sequence ID" value="KAK3714157.1"/>
    <property type="molecule type" value="Genomic_DNA"/>
</dbReference>
<reference evidence="1" key="1">
    <citation type="submission" date="2023-07" db="EMBL/GenBank/DDBJ databases">
        <title>Black Yeasts Isolated from many extreme environments.</title>
        <authorList>
            <person name="Coleine C."/>
            <person name="Stajich J.E."/>
            <person name="Selbmann L."/>
        </authorList>
    </citation>
    <scope>NUCLEOTIDE SEQUENCE</scope>
    <source>
        <strain evidence="1">CCFEE 5714</strain>
    </source>
</reference>